<name>A0ABU6TUV8_9FABA</name>
<dbReference type="EMBL" id="JASCZI010091998">
    <property type="protein sequence ID" value="MED6151668.1"/>
    <property type="molecule type" value="Genomic_DNA"/>
</dbReference>
<evidence type="ECO:0000259" key="3">
    <source>
        <dbReference type="Pfam" id="PF20167"/>
    </source>
</evidence>
<evidence type="ECO:0000256" key="2">
    <source>
        <dbReference type="SAM" id="MobiDB-lite"/>
    </source>
</evidence>
<evidence type="ECO:0000313" key="5">
    <source>
        <dbReference type="Proteomes" id="UP001341840"/>
    </source>
</evidence>
<sequence length="276" mass="31625">MAGVHYTHIHPSSNKSEVTVATTILIHSIIEGEDVRVEELIAARIALIAKNLQHKGKLGFPSTIFKLCKEAKVPFKEFRGTEYILESRPITSTIMKTVRGAVPVLRRHQEPEIDIPATTHGIAAAKLSKARHHGWGNPRNKEDPDHHNHVRANREEYDKLKSAIEEQRAALIQQRKEFSDIKKQHKEWTTNASARECYDIWAHQQANPRLAEMPAHRVTKQFYENIERKRSPFYGFLKSDYEIRTASHQIEPPPPPSTSDQSPQQQDNPPIDLSFF</sequence>
<reference evidence="4 5" key="1">
    <citation type="journal article" date="2023" name="Plants (Basel)">
        <title>Bridging the Gap: Combining Genomics and Transcriptomics Approaches to Understand Stylosanthes scabra, an Orphan Legume from the Brazilian Caatinga.</title>
        <authorList>
            <person name="Ferreira-Neto J.R.C."/>
            <person name="da Silva M.D."/>
            <person name="Binneck E."/>
            <person name="de Melo N.F."/>
            <person name="da Silva R.H."/>
            <person name="de Melo A.L.T.M."/>
            <person name="Pandolfi V."/>
            <person name="Bustamante F.O."/>
            <person name="Brasileiro-Vidal A.C."/>
            <person name="Benko-Iseppon A.M."/>
        </authorList>
    </citation>
    <scope>NUCLEOTIDE SEQUENCE [LARGE SCALE GENOMIC DNA]</scope>
    <source>
        <tissue evidence="4">Leaves</tissue>
    </source>
</reference>
<accession>A0ABU6TUV8</accession>
<comment type="caution">
    <text evidence="4">The sequence shown here is derived from an EMBL/GenBank/DDBJ whole genome shotgun (WGS) entry which is preliminary data.</text>
</comment>
<dbReference type="Pfam" id="PF20167">
    <property type="entry name" value="Transposase_32"/>
    <property type="match status" value="1"/>
</dbReference>
<keyword evidence="5" id="KW-1185">Reference proteome</keyword>
<gene>
    <name evidence="4" type="ORF">PIB30_084602</name>
</gene>
<organism evidence="4 5">
    <name type="scientific">Stylosanthes scabra</name>
    <dbReference type="NCBI Taxonomy" id="79078"/>
    <lineage>
        <taxon>Eukaryota</taxon>
        <taxon>Viridiplantae</taxon>
        <taxon>Streptophyta</taxon>
        <taxon>Embryophyta</taxon>
        <taxon>Tracheophyta</taxon>
        <taxon>Spermatophyta</taxon>
        <taxon>Magnoliopsida</taxon>
        <taxon>eudicotyledons</taxon>
        <taxon>Gunneridae</taxon>
        <taxon>Pentapetalae</taxon>
        <taxon>rosids</taxon>
        <taxon>fabids</taxon>
        <taxon>Fabales</taxon>
        <taxon>Fabaceae</taxon>
        <taxon>Papilionoideae</taxon>
        <taxon>50 kb inversion clade</taxon>
        <taxon>dalbergioids sensu lato</taxon>
        <taxon>Dalbergieae</taxon>
        <taxon>Pterocarpus clade</taxon>
        <taxon>Stylosanthes</taxon>
    </lineage>
</organism>
<proteinExistence type="predicted"/>
<keyword evidence="1" id="KW-0175">Coiled coil</keyword>
<evidence type="ECO:0000313" key="4">
    <source>
        <dbReference type="EMBL" id="MED6151668.1"/>
    </source>
</evidence>
<dbReference type="InterPro" id="IPR046796">
    <property type="entry name" value="Transposase_32_dom"/>
</dbReference>
<evidence type="ECO:0000256" key="1">
    <source>
        <dbReference type="SAM" id="Coils"/>
    </source>
</evidence>
<dbReference type="Proteomes" id="UP001341840">
    <property type="component" value="Unassembled WGS sequence"/>
</dbReference>
<feature type="region of interest" description="Disordered" evidence="2">
    <location>
        <begin position="244"/>
        <end position="276"/>
    </location>
</feature>
<protein>
    <recommendedName>
        <fullName evidence="3">Putative plant transposon protein domain-containing protein</fullName>
    </recommendedName>
</protein>
<feature type="domain" description="Putative plant transposon protein" evidence="3">
    <location>
        <begin position="7"/>
        <end position="74"/>
    </location>
</feature>
<feature type="coiled-coil region" evidence="1">
    <location>
        <begin position="150"/>
        <end position="184"/>
    </location>
</feature>
<feature type="compositionally biased region" description="Low complexity" evidence="2">
    <location>
        <begin position="258"/>
        <end position="276"/>
    </location>
</feature>